<accession>A0A2N9F9W5</accession>
<name>A0A2N9F9W5_FAGSY</name>
<reference evidence="1" key="1">
    <citation type="submission" date="2018-02" db="EMBL/GenBank/DDBJ databases">
        <authorList>
            <person name="Cohen D.B."/>
            <person name="Kent A.D."/>
        </authorList>
    </citation>
    <scope>NUCLEOTIDE SEQUENCE</scope>
</reference>
<proteinExistence type="predicted"/>
<protein>
    <submittedName>
        <fullName evidence="1">Uncharacterized protein</fullName>
    </submittedName>
</protein>
<sequence length="273" mass="30594">MKKFWLDFIPRSGWGGTPRWVFEDLEVAGLGTWRCIVQDLEMAGSGSSKFEALMYWVHFACWKDFKSLLETTLIYGLELAAFIFYFEELGVASECPIMEIDEAEISSNNRGRGPSSSGQARCHGTAITRFQPNHLDIKSDHFTPDLHNLPVQVHGFTTSSVGNGIASHLPYCTAQGCAAVPHHRVREIVTRDGLIPGFEWLKPQTDYLSFVGTAWSLQWVPRPSPAMDVWWASGLGISSSSSVFRLPYSWVPLFKTLLTEEPQPHPNQMANSI</sequence>
<dbReference type="EMBL" id="OIVN01000659">
    <property type="protein sequence ID" value="SPC83629.1"/>
    <property type="molecule type" value="Genomic_DNA"/>
</dbReference>
<gene>
    <name evidence="1" type="ORF">FSB_LOCUS11511</name>
</gene>
<dbReference type="AlphaFoldDB" id="A0A2N9F9W5"/>
<evidence type="ECO:0000313" key="1">
    <source>
        <dbReference type="EMBL" id="SPC83629.1"/>
    </source>
</evidence>
<organism evidence="1">
    <name type="scientific">Fagus sylvatica</name>
    <name type="common">Beechnut</name>
    <dbReference type="NCBI Taxonomy" id="28930"/>
    <lineage>
        <taxon>Eukaryota</taxon>
        <taxon>Viridiplantae</taxon>
        <taxon>Streptophyta</taxon>
        <taxon>Embryophyta</taxon>
        <taxon>Tracheophyta</taxon>
        <taxon>Spermatophyta</taxon>
        <taxon>Magnoliopsida</taxon>
        <taxon>eudicotyledons</taxon>
        <taxon>Gunneridae</taxon>
        <taxon>Pentapetalae</taxon>
        <taxon>rosids</taxon>
        <taxon>fabids</taxon>
        <taxon>Fagales</taxon>
        <taxon>Fagaceae</taxon>
        <taxon>Fagus</taxon>
    </lineage>
</organism>